<proteinExistence type="predicted"/>
<evidence type="ECO:0000313" key="2">
    <source>
        <dbReference type="Proteomes" id="UP001526426"/>
    </source>
</evidence>
<gene>
    <name evidence="1" type="ORF">K4A83_13365</name>
</gene>
<dbReference type="Proteomes" id="UP001526426">
    <property type="component" value="Unassembled WGS sequence"/>
</dbReference>
<comment type="caution">
    <text evidence="1">The sequence shown here is derived from an EMBL/GenBank/DDBJ whole genome shotgun (WGS) entry which is preliminary data.</text>
</comment>
<evidence type="ECO:0000313" key="1">
    <source>
        <dbReference type="EMBL" id="MCW6037251.1"/>
    </source>
</evidence>
<name>A0ABT3L6X2_9CYAN</name>
<keyword evidence="2" id="KW-1185">Reference proteome</keyword>
<protein>
    <submittedName>
        <fullName evidence="1">Uncharacterized protein</fullName>
    </submittedName>
</protein>
<dbReference type="RefSeq" id="WP_265265098.1">
    <property type="nucleotide sequence ID" value="NZ_JAIHOM010000063.1"/>
</dbReference>
<sequence>MKRLLSALGIVVGGLVLIAPQAYGQTAEILEPMEPTNREIFEAVGYGEMTADELGIGGRYYPQRSWKQWILPHMISSLSCVPDTHFDRVSCYGDPDYRVTIAPEEQWRIVSDYNYEDTLVDYQFARLENVGVWMRGRPLANNPRGTIAVGLNF</sequence>
<reference evidence="1 2" key="1">
    <citation type="submission" date="2021-08" db="EMBL/GenBank/DDBJ databases">
        <title>Draft genome sequence of Spirulina subsalsa with high tolerance to salinity and hype-accumulation of phycocyanin.</title>
        <authorList>
            <person name="Pei H."/>
            <person name="Jiang L."/>
        </authorList>
    </citation>
    <scope>NUCLEOTIDE SEQUENCE [LARGE SCALE GENOMIC DNA]</scope>
    <source>
        <strain evidence="1 2">FACHB-351</strain>
    </source>
</reference>
<accession>A0ABT3L6X2</accession>
<organism evidence="1 2">
    <name type="scientific">Spirulina subsalsa FACHB-351</name>
    <dbReference type="NCBI Taxonomy" id="234711"/>
    <lineage>
        <taxon>Bacteria</taxon>
        <taxon>Bacillati</taxon>
        <taxon>Cyanobacteriota</taxon>
        <taxon>Cyanophyceae</taxon>
        <taxon>Spirulinales</taxon>
        <taxon>Spirulinaceae</taxon>
        <taxon>Spirulina</taxon>
    </lineage>
</organism>
<dbReference type="EMBL" id="JAIHOM010000063">
    <property type="protein sequence ID" value="MCW6037251.1"/>
    <property type="molecule type" value="Genomic_DNA"/>
</dbReference>